<accession>A0ABV2NTY0</accession>
<dbReference type="EMBL" id="JBEPNW010000008">
    <property type="protein sequence ID" value="MET3869989.1"/>
    <property type="molecule type" value="Genomic_DNA"/>
</dbReference>
<proteinExistence type="predicted"/>
<evidence type="ECO:0000313" key="2">
    <source>
        <dbReference type="Proteomes" id="UP001549119"/>
    </source>
</evidence>
<protein>
    <submittedName>
        <fullName evidence="1">Uncharacterized protein</fullName>
    </submittedName>
</protein>
<reference evidence="1 2" key="1">
    <citation type="submission" date="2024-06" db="EMBL/GenBank/DDBJ databases">
        <title>Genomics of switchgrass bacterial isolates.</title>
        <authorList>
            <person name="Shade A."/>
        </authorList>
    </citation>
    <scope>NUCLEOTIDE SEQUENCE [LARGE SCALE GENOMIC DNA]</scope>
    <source>
        <strain evidence="1 2">PvP084</strain>
    </source>
</reference>
<gene>
    <name evidence="1" type="ORF">ABIC20_007374</name>
</gene>
<comment type="caution">
    <text evidence="1">The sequence shown here is derived from an EMBL/GenBank/DDBJ whole genome shotgun (WGS) entry which is preliminary data.</text>
</comment>
<organism evidence="1 2">
    <name type="scientific">Methylobacterium radiotolerans</name>
    <dbReference type="NCBI Taxonomy" id="31998"/>
    <lineage>
        <taxon>Bacteria</taxon>
        <taxon>Pseudomonadati</taxon>
        <taxon>Pseudomonadota</taxon>
        <taxon>Alphaproteobacteria</taxon>
        <taxon>Hyphomicrobiales</taxon>
        <taxon>Methylobacteriaceae</taxon>
        <taxon>Methylobacterium</taxon>
    </lineage>
</organism>
<keyword evidence="2" id="KW-1185">Reference proteome</keyword>
<evidence type="ECO:0000313" key="1">
    <source>
        <dbReference type="EMBL" id="MET3869989.1"/>
    </source>
</evidence>
<sequence length="131" mass="14352">MTPKSAAHDRTDVLHMIGLQRGDALGGLNESLYLAARAVLSNWEGGDLAAAVRELQTAVNGLDDHYHEVAAVDAGWERRTGVWMRFAVAGETIDPELPNHEIWVFAGMVYAYRAEHALAQDEFRNAKAGAH</sequence>
<dbReference type="Proteomes" id="UP001549119">
    <property type="component" value="Unassembled WGS sequence"/>
</dbReference>
<name>A0ABV2NTY0_9HYPH</name>
<dbReference type="RefSeq" id="WP_209651106.1">
    <property type="nucleotide sequence ID" value="NZ_JBEPNV010000005.1"/>
</dbReference>